<dbReference type="PANTHER" id="PTHR37312:SF1">
    <property type="entry name" value="MEMBRANE-BOUND ACYLTRANSFERASE YKRP-RELATED"/>
    <property type="match status" value="1"/>
</dbReference>
<keyword evidence="4" id="KW-0808">Transferase</keyword>
<dbReference type="EMBL" id="JBHUOP010000002">
    <property type="protein sequence ID" value="MFD2840066.1"/>
    <property type="molecule type" value="Genomic_DNA"/>
</dbReference>
<keyword evidence="2" id="KW-0472">Membrane</keyword>
<evidence type="ECO:0000313" key="5">
    <source>
        <dbReference type="Proteomes" id="UP001597391"/>
    </source>
</evidence>
<evidence type="ECO:0000256" key="2">
    <source>
        <dbReference type="SAM" id="Phobius"/>
    </source>
</evidence>
<dbReference type="PANTHER" id="PTHR37312">
    <property type="entry name" value="MEMBRANE-BOUND ACYLTRANSFERASE YKRP-RELATED"/>
    <property type="match status" value="1"/>
</dbReference>
<comment type="caution">
    <text evidence="4">The sequence shown here is derived from an EMBL/GenBank/DDBJ whole genome shotgun (WGS) entry which is preliminary data.</text>
</comment>
<dbReference type="GO" id="GO:0016746">
    <property type="term" value="F:acyltransferase activity"/>
    <property type="evidence" value="ECO:0007669"/>
    <property type="project" value="UniProtKB-KW"/>
</dbReference>
<feature type="transmembrane region" description="Helical" evidence="2">
    <location>
        <begin position="78"/>
        <end position="97"/>
    </location>
</feature>
<feature type="region of interest" description="Disordered" evidence="1">
    <location>
        <begin position="1"/>
        <end position="43"/>
    </location>
</feature>
<evidence type="ECO:0000313" key="4">
    <source>
        <dbReference type="EMBL" id="MFD2840066.1"/>
    </source>
</evidence>
<protein>
    <submittedName>
        <fullName evidence="4">Acyltransferase family protein</fullName>
    </submittedName>
</protein>
<organism evidence="4 5">
    <name type="scientific">Populibacterium corticicola</name>
    <dbReference type="NCBI Taxonomy" id="1812826"/>
    <lineage>
        <taxon>Bacteria</taxon>
        <taxon>Bacillati</taxon>
        <taxon>Actinomycetota</taxon>
        <taxon>Actinomycetes</taxon>
        <taxon>Micrococcales</taxon>
        <taxon>Jonesiaceae</taxon>
        <taxon>Populibacterium</taxon>
    </lineage>
</organism>
<name>A0ABW5XC92_9MICO</name>
<feature type="transmembrane region" description="Helical" evidence="2">
    <location>
        <begin position="146"/>
        <end position="164"/>
    </location>
</feature>
<feature type="transmembrane region" description="Helical" evidence="2">
    <location>
        <begin position="221"/>
        <end position="240"/>
    </location>
</feature>
<evidence type="ECO:0000256" key="1">
    <source>
        <dbReference type="SAM" id="MobiDB-lite"/>
    </source>
</evidence>
<evidence type="ECO:0000259" key="3">
    <source>
        <dbReference type="Pfam" id="PF01757"/>
    </source>
</evidence>
<feature type="transmembrane region" description="Helical" evidence="2">
    <location>
        <begin position="265"/>
        <end position="286"/>
    </location>
</feature>
<dbReference type="Proteomes" id="UP001597391">
    <property type="component" value="Unassembled WGS sequence"/>
</dbReference>
<dbReference type="Pfam" id="PF01757">
    <property type="entry name" value="Acyl_transf_3"/>
    <property type="match status" value="1"/>
</dbReference>
<keyword evidence="4" id="KW-0012">Acyltransferase</keyword>
<feature type="transmembrane region" description="Helical" evidence="2">
    <location>
        <begin position="293"/>
        <end position="311"/>
    </location>
</feature>
<keyword evidence="2" id="KW-0812">Transmembrane</keyword>
<accession>A0ABW5XC92</accession>
<proteinExistence type="predicted"/>
<feature type="transmembrane region" description="Helical" evidence="2">
    <location>
        <begin position="192"/>
        <end position="209"/>
    </location>
</feature>
<gene>
    <name evidence="4" type="ORF">ACFSYH_05725</name>
</gene>
<feature type="compositionally biased region" description="Polar residues" evidence="1">
    <location>
        <begin position="19"/>
        <end position="37"/>
    </location>
</feature>
<sequence length="373" mass="42375">MTSTNSTGDTAAALKDPDTSVQAEPTLPQPLNTTDGQAKTEKVRDPWPDNARFIAAVLIVVMHFAVEVIERSDLVKNLFFATWPMRVPLYALLAGYFSSAAPITSKRGIVLLRNVLFVYLLFEFLQTVQKWALNGKFDFNPGTPSFALWFLLSLFFWRLSLPLLSRIRWIIPLSIVAALLVGYASQMGPELSASRTVAFLPIFLVGWKLREIGLHKTLDRVWVRVAAVAFYAFWFTYVVYNVDDLKRRWFSMTRPYRGDDLDHEMLMRAMVLTVGILGALALLALVPRTKLMWITYLGSGSMYIYLLHPLIVRQFGYHGYFDTLDSRAEVLSMLAGSALIGTLLATPPVRKILKPLVQPTYTWLFHTDERKTR</sequence>
<keyword evidence="5" id="KW-1185">Reference proteome</keyword>
<feature type="transmembrane region" description="Helical" evidence="2">
    <location>
        <begin position="331"/>
        <end position="349"/>
    </location>
</feature>
<feature type="domain" description="Acyltransferase 3" evidence="3">
    <location>
        <begin position="46"/>
        <end position="344"/>
    </location>
</feature>
<keyword evidence="2" id="KW-1133">Transmembrane helix</keyword>
<dbReference type="InterPro" id="IPR002656">
    <property type="entry name" value="Acyl_transf_3_dom"/>
</dbReference>
<feature type="transmembrane region" description="Helical" evidence="2">
    <location>
        <begin position="169"/>
        <end position="186"/>
    </location>
</feature>
<feature type="transmembrane region" description="Helical" evidence="2">
    <location>
        <begin position="109"/>
        <end position="126"/>
    </location>
</feature>
<feature type="transmembrane region" description="Helical" evidence="2">
    <location>
        <begin position="50"/>
        <end position="66"/>
    </location>
</feature>
<dbReference type="RefSeq" id="WP_377465720.1">
    <property type="nucleotide sequence ID" value="NZ_JBHUOP010000002.1"/>
</dbReference>
<reference evidence="5" key="1">
    <citation type="journal article" date="2019" name="Int. J. Syst. Evol. Microbiol.">
        <title>The Global Catalogue of Microorganisms (GCM) 10K type strain sequencing project: providing services to taxonomists for standard genome sequencing and annotation.</title>
        <authorList>
            <consortium name="The Broad Institute Genomics Platform"/>
            <consortium name="The Broad Institute Genome Sequencing Center for Infectious Disease"/>
            <person name="Wu L."/>
            <person name="Ma J."/>
        </authorList>
    </citation>
    <scope>NUCLEOTIDE SEQUENCE [LARGE SCALE GENOMIC DNA]</scope>
    <source>
        <strain evidence="5">KCTC 33576</strain>
    </source>
</reference>
<dbReference type="InterPro" id="IPR052734">
    <property type="entry name" value="Nod_factor_acetyltransferase"/>
</dbReference>